<dbReference type="EMBL" id="NAFL01000155">
    <property type="protein sequence ID" value="OSJ36982.1"/>
    <property type="molecule type" value="Genomic_DNA"/>
</dbReference>
<proteinExistence type="predicted"/>
<evidence type="ECO:0000313" key="1">
    <source>
        <dbReference type="EMBL" id="OSJ36982.1"/>
    </source>
</evidence>
<accession>A0A1Y2JYU0</accession>
<dbReference type="AlphaFoldDB" id="A0A1Y2JYU0"/>
<gene>
    <name evidence="1" type="ORF">BSZ19_01550</name>
</gene>
<comment type="caution">
    <text evidence="1">The sequence shown here is derived from an EMBL/GenBank/DDBJ whole genome shotgun (WGS) entry which is preliminary data.</text>
</comment>
<protein>
    <submittedName>
        <fullName evidence="1">Uncharacterized protein</fullName>
    </submittedName>
</protein>
<dbReference type="Proteomes" id="UP000193335">
    <property type="component" value="Unassembled WGS sequence"/>
</dbReference>
<sequence length="84" mass="9354">MRHVLAEVGRSQRTRFMDELLVRVTAPHFVAGFVSRRGVVATAAPILRKALGKTDDEARAIIKQNGWKASIVRSYVRRPDQGPA</sequence>
<name>A0A1Y2JYU0_BRAJP</name>
<evidence type="ECO:0000313" key="2">
    <source>
        <dbReference type="Proteomes" id="UP000193335"/>
    </source>
</evidence>
<reference evidence="1 2" key="1">
    <citation type="submission" date="2017-03" db="EMBL/GenBank/DDBJ databases">
        <title>Whole genome sequences of fourteen strains of Bradyrhizobium canariense and one strain of Bradyrhizobium japonicum isolated from Lupinus (Papilionoideae: Genisteae) species in Algeria.</title>
        <authorList>
            <person name="Crovadore J."/>
            <person name="Chekireb D."/>
            <person name="Brachmann A."/>
            <person name="Chablais R."/>
            <person name="Cochard B."/>
            <person name="Lefort F."/>
        </authorList>
    </citation>
    <scope>NUCLEOTIDE SEQUENCE [LARGE SCALE GENOMIC DNA]</scope>
    <source>
        <strain evidence="1 2">UBMA197</strain>
    </source>
</reference>
<organism evidence="1 2">
    <name type="scientific">Bradyrhizobium japonicum</name>
    <dbReference type="NCBI Taxonomy" id="375"/>
    <lineage>
        <taxon>Bacteria</taxon>
        <taxon>Pseudomonadati</taxon>
        <taxon>Pseudomonadota</taxon>
        <taxon>Alphaproteobacteria</taxon>
        <taxon>Hyphomicrobiales</taxon>
        <taxon>Nitrobacteraceae</taxon>
        <taxon>Bradyrhizobium</taxon>
    </lineage>
</organism>